<dbReference type="GO" id="GO:0005886">
    <property type="term" value="C:plasma membrane"/>
    <property type="evidence" value="ECO:0007669"/>
    <property type="project" value="UniProtKB-SubCell"/>
</dbReference>
<evidence type="ECO:0000256" key="5">
    <source>
        <dbReference type="ARBA" id="ARBA00023136"/>
    </source>
</evidence>
<keyword evidence="3" id="KW-0336">GPI-anchor</keyword>
<evidence type="ECO:0000259" key="10">
    <source>
        <dbReference type="Pfam" id="PF20238"/>
    </source>
</evidence>
<dbReference type="PANTHER" id="PTHR34992:SF10">
    <property type="entry name" value="COPPER ACQUISITION FACTOR BIM1-LIKE DOMAIN-CONTAINING PROTEIN"/>
    <property type="match status" value="1"/>
</dbReference>
<comment type="subcellular location">
    <subcellularLocation>
        <location evidence="1">Cell membrane</location>
        <topology evidence="1">Lipid-anchor</topology>
        <topology evidence="1">GPI-anchor</topology>
    </subcellularLocation>
</comment>
<evidence type="ECO:0000256" key="8">
    <source>
        <dbReference type="SAM" id="Phobius"/>
    </source>
</evidence>
<keyword evidence="12" id="KW-1185">Reference proteome</keyword>
<dbReference type="PANTHER" id="PTHR34992">
    <property type="entry name" value="HYPHAL ANASTAMOSIS-7 PROTEIN"/>
    <property type="match status" value="1"/>
</dbReference>
<dbReference type="CDD" id="cd21176">
    <property type="entry name" value="LPMO_auxiliary-like"/>
    <property type="match status" value="1"/>
</dbReference>
<protein>
    <recommendedName>
        <fullName evidence="10">Copper acquisition factor BIM1-like domain-containing protein</fullName>
    </recommendedName>
</protein>
<keyword evidence="8" id="KW-1133">Transmembrane helix</keyword>
<keyword evidence="6" id="KW-0325">Glycoprotein</keyword>
<evidence type="ECO:0000256" key="4">
    <source>
        <dbReference type="ARBA" id="ARBA00022729"/>
    </source>
</evidence>
<dbReference type="InterPro" id="IPR046936">
    <property type="entry name" value="BIM1-like"/>
</dbReference>
<evidence type="ECO:0000313" key="12">
    <source>
        <dbReference type="Proteomes" id="UP000034291"/>
    </source>
</evidence>
<keyword evidence="2" id="KW-1003">Cell membrane</keyword>
<evidence type="ECO:0000313" key="11">
    <source>
        <dbReference type="EMBL" id="KKK21316.1"/>
    </source>
</evidence>
<evidence type="ECO:0000256" key="1">
    <source>
        <dbReference type="ARBA" id="ARBA00004609"/>
    </source>
</evidence>
<dbReference type="AlphaFoldDB" id="A0A0F8VE25"/>
<feature type="signal peptide" evidence="9">
    <location>
        <begin position="1"/>
        <end position="24"/>
    </location>
</feature>
<sequence length="245" mass="26314">MKFLQISSSQWLTSALLCVGLVNAHTVIVYPGYRGNNLHTNGSVEGTDGLGVAFNENNDTYSYPYGMQWIYPCGGMPTSTNRTKWPVKGGAVSFQPGWFQGHSRALIYVNLGLGTTPPNMSHPMVPPFEIVGPDNNPYPGTVCIPQVGLPADITVNVGDNATIQVIEAAQHGAALYNCVDITFADPADVEEVTEENCFNSSTISFETLFTTSSLSSGAFETITVPSFITTLLPAFLAMLYGVLMI</sequence>
<dbReference type="GO" id="GO:0098552">
    <property type="term" value="C:side of membrane"/>
    <property type="evidence" value="ECO:0007669"/>
    <property type="project" value="UniProtKB-KW"/>
</dbReference>
<dbReference type="Proteomes" id="UP000034291">
    <property type="component" value="Unassembled WGS sequence"/>
</dbReference>
<keyword evidence="8" id="KW-0812">Transmembrane</keyword>
<accession>A0A0F8VE25</accession>
<reference evidence="11 12" key="1">
    <citation type="submission" date="2015-02" db="EMBL/GenBank/DDBJ databases">
        <title>Draft Genome Sequences of Two Closely-Related Aflatoxigenic Aspergillus Species Obtained from the Cote d'Ivoire.</title>
        <authorList>
            <person name="Moore G.G."/>
            <person name="Beltz S.B."/>
            <person name="Mack B.M."/>
        </authorList>
    </citation>
    <scope>NUCLEOTIDE SEQUENCE [LARGE SCALE GENOMIC DNA]</scope>
    <source>
        <strain evidence="11 12">SRRC1468</strain>
    </source>
</reference>
<comment type="caution">
    <text evidence="11">The sequence shown here is derived from an EMBL/GenBank/DDBJ whole genome shotgun (WGS) entry which is preliminary data.</text>
</comment>
<keyword evidence="4 9" id="KW-0732">Signal</keyword>
<evidence type="ECO:0000256" key="2">
    <source>
        <dbReference type="ARBA" id="ARBA00022475"/>
    </source>
</evidence>
<gene>
    <name evidence="11" type="ORF">ARAM_006122</name>
</gene>
<evidence type="ECO:0000256" key="9">
    <source>
        <dbReference type="SAM" id="SignalP"/>
    </source>
</evidence>
<dbReference type="OrthoDB" id="5329488at2759"/>
<dbReference type="Pfam" id="PF20238">
    <property type="entry name" value="BIM1-like_dom"/>
    <property type="match status" value="1"/>
</dbReference>
<evidence type="ECO:0000256" key="7">
    <source>
        <dbReference type="ARBA" id="ARBA00023288"/>
    </source>
</evidence>
<keyword evidence="5 8" id="KW-0472">Membrane</keyword>
<proteinExistence type="predicted"/>
<evidence type="ECO:0000256" key="3">
    <source>
        <dbReference type="ARBA" id="ARBA00022622"/>
    </source>
</evidence>
<feature type="chain" id="PRO_5002528887" description="Copper acquisition factor BIM1-like domain-containing protein" evidence="9">
    <location>
        <begin position="25"/>
        <end position="245"/>
    </location>
</feature>
<dbReference type="InterPro" id="IPR046530">
    <property type="entry name" value="BIM1-like_dom"/>
</dbReference>
<organism evidence="11 12">
    <name type="scientific">Aspergillus rambellii</name>
    <dbReference type="NCBI Taxonomy" id="308745"/>
    <lineage>
        <taxon>Eukaryota</taxon>
        <taxon>Fungi</taxon>
        <taxon>Dikarya</taxon>
        <taxon>Ascomycota</taxon>
        <taxon>Pezizomycotina</taxon>
        <taxon>Eurotiomycetes</taxon>
        <taxon>Eurotiomycetidae</taxon>
        <taxon>Eurotiales</taxon>
        <taxon>Aspergillaceae</taxon>
        <taxon>Aspergillus</taxon>
        <taxon>Aspergillus subgen. Nidulantes</taxon>
    </lineage>
</organism>
<evidence type="ECO:0000256" key="6">
    <source>
        <dbReference type="ARBA" id="ARBA00023180"/>
    </source>
</evidence>
<dbReference type="EMBL" id="JZBS01001814">
    <property type="protein sequence ID" value="KKK21316.1"/>
    <property type="molecule type" value="Genomic_DNA"/>
</dbReference>
<feature type="domain" description="Copper acquisition factor BIM1-like" evidence="10">
    <location>
        <begin position="23"/>
        <end position="201"/>
    </location>
</feature>
<keyword evidence="7" id="KW-0449">Lipoprotein</keyword>
<name>A0A0F8VE25_9EURO</name>
<feature type="transmembrane region" description="Helical" evidence="8">
    <location>
        <begin position="222"/>
        <end position="243"/>
    </location>
</feature>